<dbReference type="InterPro" id="IPR013785">
    <property type="entry name" value="Aldolase_TIM"/>
</dbReference>
<evidence type="ECO:0000256" key="2">
    <source>
        <dbReference type="ARBA" id="ARBA00005120"/>
    </source>
</evidence>
<proteinExistence type="inferred from homology"/>
<feature type="active site" description="Schiff-base intermediate with substrate" evidence="12">
    <location>
        <position position="162"/>
    </location>
</feature>
<keyword evidence="5 12" id="KW-0963">Cytoplasm</keyword>
<keyword evidence="10 12" id="KW-0704">Schiff base</keyword>
<dbReference type="Gene3D" id="3.20.20.70">
    <property type="entry name" value="Aldolase class I"/>
    <property type="match status" value="1"/>
</dbReference>
<comment type="catalytic activity">
    <reaction evidence="11 12">
        <text>L-aspartate 4-semialdehyde + pyruvate = (2S,4S)-4-hydroxy-2,3,4,5-tetrahydrodipicolinate + H2O + H(+)</text>
        <dbReference type="Rhea" id="RHEA:34171"/>
        <dbReference type="ChEBI" id="CHEBI:15361"/>
        <dbReference type="ChEBI" id="CHEBI:15377"/>
        <dbReference type="ChEBI" id="CHEBI:15378"/>
        <dbReference type="ChEBI" id="CHEBI:67139"/>
        <dbReference type="ChEBI" id="CHEBI:537519"/>
        <dbReference type="EC" id="4.3.3.7"/>
    </reaction>
</comment>
<dbReference type="PROSITE" id="PS00666">
    <property type="entry name" value="DHDPS_2"/>
    <property type="match status" value="1"/>
</dbReference>
<evidence type="ECO:0000256" key="10">
    <source>
        <dbReference type="ARBA" id="ARBA00023270"/>
    </source>
</evidence>
<comment type="subunit">
    <text evidence="12">Homotetramer; dimer of dimers.</text>
</comment>
<dbReference type="PIRSF" id="PIRSF001365">
    <property type="entry name" value="DHDPS"/>
    <property type="match status" value="1"/>
</dbReference>
<dbReference type="HAMAP" id="MF_00418">
    <property type="entry name" value="DapA"/>
    <property type="match status" value="1"/>
</dbReference>
<dbReference type="InterPro" id="IPR020625">
    <property type="entry name" value="Schiff_base-form_aldolases_AS"/>
</dbReference>
<name>A0ABP9KPT0_9NOCA</name>
<comment type="caution">
    <text evidence="12">Was originally thought to be a dihydrodipicolinate synthase (DHDPS), catalyzing the condensation of (S)-aspartate-beta-semialdehyde [(S)-ASA] and pyruvate to dihydrodipicolinate (DHDP). However, it was shown in E.coli that the product of the enzymatic reaction is not dihydrodipicolinate but in fact (4S)-4-hydroxy-2,3,4,5-tetrahydro-(2S)-dipicolinic acid (HTPA), and that the consecutive dehydration reaction leading to DHDP is not spontaneous but catalyzed by DapB.</text>
</comment>
<dbReference type="SUPFAM" id="SSF51569">
    <property type="entry name" value="Aldolase"/>
    <property type="match status" value="1"/>
</dbReference>
<evidence type="ECO:0000256" key="6">
    <source>
        <dbReference type="ARBA" id="ARBA00022605"/>
    </source>
</evidence>
<dbReference type="NCBIfam" id="TIGR00674">
    <property type="entry name" value="dapA"/>
    <property type="match status" value="1"/>
</dbReference>
<reference evidence="15" key="1">
    <citation type="journal article" date="2019" name="Int. J. Syst. Evol. Microbiol.">
        <title>The Global Catalogue of Microorganisms (GCM) 10K type strain sequencing project: providing services to taxonomists for standard genome sequencing and annotation.</title>
        <authorList>
            <consortium name="The Broad Institute Genomics Platform"/>
            <consortium name="The Broad Institute Genome Sequencing Center for Infectious Disease"/>
            <person name="Wu L."/>
            <person name="Ma J."/>
        </authorList>
    </citation>
    <scope>NUCLEOTIDE SEQUENCE [LARGE SCALE GENOMIC DNA]</scope>
    <source>
        <strain evidence="15">JCM 18298</strain>
    </source>
</reference>
<dbReference type="InterPro" id="IPR005263">
    <property type="entry name" value="DapA"/>
</dbReference>
<dbReference type="SMART" id="SM01130">
    <property type="entry name" value="DHDPS"/>
    <property type="match status" value="1"/>
</dbReference>
<keyword evidence="7 12" id="KW-0220">Diaminopimelate biosynthesis</keyword>
<evidence type="ECO:0000256" key="3">
    <source>
        <dbReference type="ARBA" id="ARBA00007592"/>
    </source>
</evidence>
<feature type="site" description="Part of a proton relay during catalysis" evidence="12">
    <location>
        <position position="45"/>
    </location>
</feature>
<dbReference type="InterPro" id="IPR002220">
    <property type="entry name" value="DapA-like"/>
</dbReference>
<feature type="binding site" evidence="12">
    <location>
        <position position="205"/>
    </location>
    <ligand>
        <name>pyruvate</name>
        <dbReference type="ChEBI" id="CHEBI:15361"/>
    </ligand>
</feature>
<comment type="caution">
    <text evidence="14">The sequence shown here is derived from an EMBL/GenBank/DDBJ whole genome shotgun (WGS) entry which is preliminary data.</text>
</comment>
<evidence type="ECO:0000313" key="14">
    <source>
        <dbReference type="EMBL" id="GAA5061491.1"/>
    </source>
</evidence>
<comment type="function">
    <text evidence="1 12">Catalyzes the condensation of (S)-aspartate-beta-semialdehyde [(S)-ASA] and pyruvate to 4-hydroxy-tetrahydrodipicolinate (HTPA).</text>
</comment>
<evidence type="ECO:0000256" key="1">
    <source>
        <dbReference type="ARBA" id="ARBA00003294"/>
    </source>
</evidence>
<feature type="site" description="Part of a proton relay during catalysis" evidence="12">
    <location>
        <position position="108"/>
    </location>
</feature>
<dbReference type="PRINTS" id="PR00146">
    <property type="entry name" value="DHPICSNTHASE"/>
</dbReference>
<dbReference type="CDD" id="cd00950">
    <property type="entry name" value="DHDPS"/>
    <property type="match status" value="1"/>
</dbReference>
<comment type="similarity">
    <text evidence="3 12 13">Belongs to the DapA family.</text>
</comment>
<comment type="pathway">
    <text evidence="2 12">Amino-acid biosynthesis; L-lysine biosynthesis via DAP pathway; (S)-tetrahydrodipicolinate from L-aspartate: step 3/4.</text>
</comment>
<dbReference type="Pfam" id="PF00701">
    <property type="entry name" value="DHDPS"/>
    <property type="match status" value="1"/>
</dbReference>
<organism evidence="14 15">
    <name type="scientific">Nocardia callitridis</name>
    <dbReference type="NCBI Taxonomy" id="648753"/>
    <lineage>
        <taxon>Bacteria</taxon>
        <taxon>Bacillati</taxon>
        <taxon>Actinomycetota</taxon>
        <taxon>Actinomycetes</taxon>
        <taxon>Mycobacteriales</taxon>
        <taxon>Nocardiaceae</taxon>
        <taxon>Nocardia</taxon>
    </lineage>
</organism>
<dbReference type="EC" id="4.3.3.7" evidence="4 12"/>
<evidence type="ECO:0000256" key="13">
    <source>
        <dbReference type="PIRNR" id="PIRNR001365"/>
    </source>
</evidence>
<evidence type="ECO:0000256" key="11">
    <source>
        <dbReference type="ARBA" id="ARBA00047836"/>
    </source>
</evidence>
<keyword evidence="9 12" id="KW-0456">Lyase</keyword>
<protein>
    <recommendedName>
        <fullName evidence="4 12">4-hydroxy-tetrahydrodipicolinate synthase</fullName>
        <shortName evidence="12">HTPA synthase</shortName>
        <ecNumber evidence="4 12">4.3.3.7</ecNumber>
    </recommendedName>
</protein>
<dbReference type="EMBL" id="BAABJM010000004">
    <property type="protein sequence ID" value="GAA5061491.1"/>
    <property type="molecule type" value="Genomic_DNA"/>
</dbReference>
<feature type="binding site" evidence="12">
    <location>
        <position position="46"/>
    </location>
    <ligand>
        <name>pyruvate</name>
        <dbReference type="ChEBI" id="CHEBI:15361"/>
    </ligand>
</feature>
<evidence type="ECO:0000256" key="8">
    <source>
        <dbReference type="ARBA" id="ARBA00023154"/>
    </source>
</evidence>
<keyword evidence="15" id="KW-1185">Reference proteome</keyword>
<sequence length="309" mass="31637">MTLTGLFVPLITPFTDDGAVAVDALHDLAEQALIDGATGLVALGTTAETAMLTDDERASVTEVCTRVCRAHGAPLILGAGANATAASMDAVAALDPSLAAALAVVPYYVRPSEAGVIAHFTHLAAVSPVPLIIYNIPYRTGRTLSADTLLRLAELPNVIGVKHAVGGIDDTTITLMSTRPTQFAVFAGDDLYASPLLALGASGAIVASAVVATAPFADLVTAWHRGDSMRARTIGHRLAGLTTALFAEPNPTVIKAVLAAQGRIPSPAVRLPLLPATESSLYTALAALKAFSAAGEQKSSGVLTAEMPR</sequence>
<dbReference type="PANTHER" id="PTHR12128">
    <property type="entry name" value="DIHYDRODIPICOLINATE SYNTHASE"/>
    <property type="match status" value="1"/>
</dbReference>
<evidence type="ECO:0000256" key="9">
    <source>
        <dbReference type="ARBA" id="ARBA00023239"/>
    </source>
</evidence>
<evidence type="ECO:0000256" key="7">
    <source>
        <dbReference type="ARBA" id="ARBA00022915"/>
    </source>
</evidence>
<evidence type="ECO:0000313" key="15">
    <source>
        <dbReference type="Proteomes" id="UP001500603"/>
    </source>
</evidence>
<evidence type="ECO:0000256" key="12">
    <source>
        <dbReference type="HAMAP-Rule" id="MF_00418"/>
    </source>
</evidence>
<comment type="subcellular location">
    <subcellularLocation>
        <location evidence="12">Cytoplasm</location>
    </subcellularLocation>
</comment>
<evidence type="ECO:0000256" key="5">
    <source>
        <dbReference type="ARBA" id="ARBA00022490"/>
    </source>
</evidence>
<dbReference type="PANTHER" id="PTHR12128:SF66">
    <property type="entry name" value="4-HYDROXY-2-OXOGLUTARATE ALDOLASE, MITOCHONDRIAL"/>
    <property type="match status" value="1"/>
</dbReference>
<feature type="active site" description="Proton donor/acceptor" evidence="12">
    <location>
        <position position="134"/>
    </location>
</feature>
<dbReference type="Proteomes" id="UP001500603">
    <property type="component" value="Unassembled WGS sequence"/>
</dbReference>
<keyword evidence="6 12" id="KW-0028">Amino-acid biosynthesis</keyword>
<accession>A0ABP9KPT0</accession>
<keyword evidence="8 12" id="KW-0457">Lysine biosynthesis</keyword>
<dbReference type="RefSeq" id="WP_345497526.1">
    <property type="nucleotide sequence ID" value="NZ_BAABJM010000004.1"/>
</dbReference>
<gene>
    <name evidence="14" type="primary">dapA_2</name>
    <name evidence="12" type="synonym">dapA</name>
    <name evidence="14" type="ORF">GCM10023318_44110</name>
</gene>
<evidence type="ECO:0000256" key="4">
    <source>
        <dbReference type="ARBA" id="ARBA00012086"/>
    </source>
</evidence>